<proteinExistence type="predicted"/>
<feature type="region of interest" description="Disordered" evidence="1">
    <location>
        <begin position="1"/>
        <end position="57"/>
    </location>
</feature>
<dbReference type="AlphaFoldDB" id="A0ABD5QAQ8"/>
<dbReference type="EMBL" id="JBHSJG010000001">
    <property type="protein sequence ID" value="MFC4986199.1"/>
    <property type="molecule type" value="Genomic_DNA"/>
</dbReference>
<gene>
    <name evidence="2" type="ORF">ACFPFO_00075</name>
</gene>
<dbReference type="InterPro" id="IPR058276">
    <property type="entry name" value="DUF7970"/>
</dbReference>
<dbReference type="RefSeq" id="WP_224829399.1">
    <property type="nucleotide sequence ID" value="NZ_JAIVEF010000039.1"/>
</dbReference>
<comment type="caution">
    <text evidence="2">The sequence shown here is derived from an EMBL/GenBank/DDBJ whole genome shotgun (WGS) entry which is preliminary data.</text>
</comment>
<keyword evidence="3" id="KW-1185">Reference proteome</keyword>
<protein>
    <submittedName>
        <fullName evidence="2">Uncharacterized protein</fullName>
    </submittedName>
</protein>
<evidence type="ECO:0000313" key="2">
    <source>
        <dbReference type="EMBL" id="MFC4986199.1"/>
    </source>
</evidence>
<feature type="compositionally biased region" description="Polar residues" evidence="1">
    <location>
        <begin position="23"/>
        <end position="51"/>
    </location>
</feature>
<dbReference type="Proteomes" id="UP001595925">
    <property type="component" value="Unassembled WGS sequence"/>
</dbReference>
<evidence type="ECO:0000256" key="1">
    <source>
        <dbReference type="SAM" id="MobiDB-lite"/>
    </source>
</evidence>
<accession>A0ABD5QAQ8</accession>
<organism evidence="2 3">
    <name type="scientific">Saliphagus infecundisoli</name>
    <dbReference type="NCBI Taxonomy" id="1849069"/>
    <lineage>
        <taxon>Archaea</taxon>
        <taxon>Methanobacteriati</taxon>
        <taxon>Methanobacteriota</taxon>
        <taxon>Stenosarchaea group</taxon>
        <taxon>Halobacteria</taxon>
        <taxon>Halobacteriales</taxon>
        <taxon>Natrialbaceae</taxon>
        <taxon>Saliphagus</taxon>
    </lineage>
</organism>
<name>A0ABD5QAQ8_9EURY</name>
<evidence type="ECO:0000313" key="3">
    <source>
        <dbReference type="Proteomes" id="UP001595925"/>
    </source>
</evidence>
<reference evidence="2 3" key="1">
    <citation type="journal article" date="2019" name="Int. J. Syst. Evol. Microbiol.">
        <title>The Global Catalogue of Microorganisms (GCM) 10K type strain sequencing project: providing services to taxonomists for standard genome sequencing and annotation.</title>
        <authorList>
            <consortium name="The Broad Institute Genomics Platform"/>
            <consortium name="The Broad Institute Genome Sequencing Center for Infectious Disease"/>
            <person name="Wu L."/>
            <person name="Ma J."/>
        </authorList>
    </citation>
    <scope>NUCLEOTIDE SEQUENCE [LARGE SCALE GENOMIC DNA]</scope>
    <source>
        <strain evidence="2 3">CGMCC 1.15824</strain>
    </source>
</reference>
<dbReference type="Pfam" id="PF25925">
    <property type="entry name" value="DUF7970"/>
    <property type="match status" value="1"/>
</dbReference>
<feature type="compositionally biased region" description="Acidic residues" evidence="1">
    <location>
        <begin position="9"/>
        <end position="18"/>
    </location>
</feature>
<sequence length="131" mass="15037">MKEGGQDPFADESNDDDHDDKPTSQTSKTDQSDQAGQSNTIAQPSSNTGQFDRSDLPRIVVRDRVKDDRDDVHQLFVYEDTHTKETDARRELNDRFDTDIYKLDAREAIYRAGMQNLDDAEEILREWGADI</sequence>